<evidence type="ECO:0000313" key="7">
    <source>
        <dbReference type="EMBL" id="OGZ45020.1"/>
    </source>
</evidence>
<gene>
    <name evidence="7" type="ORF">A3J54_03180</name>
</gene>
<keyword evidence="5" id="KW-0813">Transport</keyword>
<feature type="transmembrane region" description="Helical" evidence="5">
    <location>
        <begin position="224"/>
        <end position="245"/>
    </location>
</feature>
<dbReference type="PANTHER" id="PTHR43332:SF1">
    <property type="entry name" value="TRANSPORT PERMEASE PROTEIN"/>
    <property type="match status" value="1"/>
</dbReference>
<dbReference type="STRING" id="1802117.A3J54_03180"/>
<evidence type="ECO:0000256" key="4">
    <source>
        <dbReference type="ARBA" id="ARBA00023136"/>
    </source>
</evidence>
<sequence>MNVIGLWTFVRRELGRFSRVAVQTLITPWISALLYIFVFGRIVGSRIDNIGGVEYIDFVLPGILMMNIIMGAFMQTAFSLYFQRFARHIEEVLVAPLAYWEMIIGHIIGGVLRAVVVGVGIYIIAVLFSAASFTHIGLFIFYAVSVAILFSLIGLLIGLWAQSFEQLNILNTFVIMPLSFLGGMFNSITMLPMWLQKFVLFNPFFYFIDGIRYAMIGIREAHTGIGIFVIMGSLVVLGALLWHLFRIGYHIRV</sequence>
<keyword evidence="5" id="KW-1003">Cell membrane</keyword>
<keyword evidence="2 5" id="KW-0812">Transmembrane</keyword>
<dbReference type="InterPro" id="IPR013525">
    <property type="entry name" value="ABC2_TM"/>
</dbReference>
<keyword evidence="3 5" id="KW-1133">Transmembrane helix</keyword>
<keyword evidence="4 5" id="KW-0472">Membrane</keyword>
<reference evidence="7 8" key="1">
    <citation type="journal article" date="2016" name="Nat. Commun.">
        <title>Thousands of microbial genomes shed light on interconnected biogeochemical processes in an aquifer system.</title>
        <authorList>
            <person name="Anantharaman K."/>
            <person name="Brown C.T."/>
            <person name="Hug L.A."/>
            <person name="Sharon I."/>
            <person name="Castelle C.J."/>
            <person name="Probst A.J."/>
            <person name="Thomas B.C."/>
            <person name="Singh A."/>
            <person name="Wilkins M.J."/>
            <person name="Karaoz U."/>
            <person name="Brodie E.L."/>
            <person name="Williams K.H."/>
            <person name="Hubbard S.S."/>
            <person name="Banfield J.F."/>
        </authorList>
    </citation>
    <scope>NUCLEOTIDE SEQUENCE [LARGE SCALE GENOMIC DNA]</scope>
</reference>
<feature type="transmembrane region" description="Helical" evidence="5">
    <location>
        <begin position="139"/>
        <end position="161"/>
    </location>
</feature>
<evidence type="ECO:0000256" key="5">
    <source>
        <dbReference type="RuleBase" id="RU361157"/>
    </source>
</evidence>
<evidence type="ECO:0000313" key="8">
    <source>
        <dbReference type="Proteomes" id="UP000176576"/>
    </source>
</evidence>
<feature type="domain" description="ABC transmembrane type-2" evidence="6">
    <location>
        <begin position="19"/>
        <end position="248"/>
    </location>
</feature>
<name>A0A1G2G507_9BACT</name>
<comment type="subcellular location">
    <subcellularLocation>
        <location evidence="5">Cell membrane</location>
        <topology evidence="5">Multi-pass membrane protein</topology>
    </subcellularLocation>
    <subcellularLocation>
        <location evidence="1">Membrane</location>
        <topology evidence="1">Multi-pass membrane protein</topology>
    </subcellularLocation>
</comment>
<feature type="transmembrane region" description="Helical" evidence="5">
    <location>
        <begin position="167"/>
        <end position="186"/>
    </location>
</feature>
<dbReference type="GO" id="GO:0140359">
    <property type="term" value="F:ABC-type transporter activity"/>
    <property type="evidence" value="ECO:0007669"/>
    <property type="project" value="InterPro"/>
</dbReference>
<protein>
    <recommendedName>
        <fullName evidence="5">Transport permease protein</fullName>
    </recommendedName>
</protein>
<dbReference type="InterPro" id="IPR000412">
    <property type="entry name" value="ABC_2_transport"/>
</dbReference>
<dbReference type="InterPro" id="IPR047817">
    <property type="entry name" value="ABC2_TM_bact-type"/>
</dbReference>
<dbReference type="GO" id="GO:0043190">
    <property type="term" value="C:ATP-binding cassette (ABC) transporter complex"/>
    <property type="evidence" value="ECO:0007669"/>
    <property type="project" value="InterPro"/>
</dbReference>
<dbReference type="Proteomes" id="UP000176576">
    <property type="component" value="Unassembled WGS sequence"/>
</dbReference>
<dbReference type="NCBIfam" id="NF011648">
    <property type="entry name" value="PRK15066.1"/>
    <property type="match status" value="1"/>
</dbReference>
<evidence type="ECO:0000256" key="1">
    <source>
        <dbReference type="ARBA" id="ARBA00004141"/>
    </source>
</evidence>
<dbReference type="PROSITE" id="PS51012">
    <property type="entry name" value="ABC_TM2"/>
    <property type="match status" value="1"/>
</dbReference>
<evidence type="ECO:0000256" key="2">
    <source>
        <dbReference type="ARBA" id="ARBA00022692"/>
    </source>
</evidence>
<evidence type="ECO:0000256" key="3">
    <source>
        <dbReference type="ARBA" id="ARBA00022989"/>
    </source>
</evidence>
<feature type="transmembrane region" description="Helical" evidence="5">
    <location>
        <begin position="55"/>
        <end position="82"/>
    </location>
</feature>
<evidence type="ECO:0000259" key="6">
    <source>
        <dbReference type="PROSITE" id="PS51012"/>
    </source>
</evidence>
<dbReference type="PRINTS" id="PR00164">
    <property type="entry name" value="ABC2TRNSPORT"/>
</dbReference>
<proteinExistence type="inferred from homology"/>
<organism evidence="7 8">
    <name type="scientific">Candidatus Ryanbacteria bacterium RIFCSPHIGHO2_02_FULL_45_13b</name>
    <dbReference type="NCBI Taxonomy" id="1802117"/>
    <lineage>
        <taxon>Bacteria</taxon>
        <taxon>Candidatus Ryaniibacteriota</taxon>
    </lineage>
</organism>
<dbReference type="PANTHER" id="PTHR43332">
    <property type="entry name" value="INNER MEMBRANE TRANSPORT PERMEASE YADH-RELATED"/>
    <property type="match status" value="1"/>
</dbReference>
<comment type="caution">
    <text evidence="7">The sequence shown here is derived from an EMBL/GenBank/DDBJ whole genome shotgun (WGS) entry which is preliminary data.</text>
</comment>
<comment type="similarity">
    <text evidence="5">Belongs to the ABC-2 integral membrane protein family.</text>
</comment>
<dbReference type="EMBL" id="MHNN01000025">
    <property type="protein sequence ID" value="OGZ45020.1"/>
    <property type="molecule type" value="Genomic_DNA"/>
</dbReference>
<dbReference type="InterPro" id="IPR052522">
    <property type="entry name" value="ABC-2_transport_permease"/>
</dbReference>
<feature type="transmembrane region" description="Helical" evidence="5">
    <location>
        <begin position="102"/>
        <end position="127"/>
    </location>
</feature>
<dbReference type="AlphaFoldDB" id="A0A1G2G507"/>
<dbReference type="PIRSF" id="PIRSF006648">
    <property type="entry name" value="DrrB"/>
    <property type="match status" value="1"/>
</dbReference>
<dbReference type="Pfam" id="PF01061">
    <property type="entry name" value="ABC2_membrane"/>
    <property type="match status" value="1"/>
</dbReference>
<accession>A0A1G2G507</accession>
<feature type="transmembrane region" description="Helical" evidence="5">
    <location>
        <begin position="20"/>
        <end position="43"/>
    </location>
</feature>